<organism evidence="1 2">
    <name type="scientific">Bathymodiolus thermophilus thioautotrophic gill symbiont</name>
    <dbReference type="NCBI Taxonomy" id="2360"/>
    <lineage>
        <taxon>Bacteria</taxon>
        <taxon>Pseudomonadati</taxon>
        <taxon>Pseudomonadota</taxon>
        <taxon>Gammaproteobacteria</taxon>
        <taxon>sulfur-oxidizing symbionts</taxon>
    </lineage>
</organism>
<sequence>MLSKKDFKLIHNREELKKNLASKDI</sequence>
<accession>A0ABM8M813</accession>
<protein>
    <submittedName>
        <fullName evidence="1">Uncharacterized protein</fullName>
    </submittedName>
</protein>
<proteinExistence type="predicted"/>
<evidence type="ECO:0000313" key="2">
    <source>
        <dbReference type="Proteomes" id="UP000626656"/>
    </source>
</evidence>
<gene>
    <name evidence="1" type="ORF">AZO1586I_1214</name>
</gene>
<reference evidence="1 2" key="1">
    <citation type="submission" date="2020-05" db="EMBL/GenBank/DDBJ databases">
        <authorList>
            <person name="Petersen J."/>
            <person name="Sayavedra L."/>
        </authorList>
    </citation>
    <scope>NUCLEOTIDE SEQUENCE [LARGE SCALE GENOMIC DNA]</scope>
    <source>
        <strain evidence="1">B azoricus SOX ET2 1586I</strain>
    </source>
</reference>
<name>A0ABM8M813_9GAMM</name>
<evidence type="ECO:0000313" key="1">
    <source>
        <dbReference type="EMBL" id="CAB5503971.1"/>
    </source>
</evidence>
<dbReference type="Proteomes" id="UP000626656">
    <property type="component" value="Unassembled WGS sequence"/>
</dbReference>
<keyword evidence="2" id="KW-1185">Reference proteome</keyword>
<comment type="caution">
    <text evidence="1">The sequence shown here is derived from an EMBL/GenBank/DDBJ whole genome shotgun (WGS) entry which is preliminary data.</text>
</comment>
<feature type="non-terminal residue" evidence="1">
    <location>
        <position position="25"/>
    </location>
</feature>
<dbReference type="EMBL" id="CAHJWF010000262">
    <property type="protein sequence ID" value="CAB5503971.1"/>
    <property type="molecule type" value="Genomic_DNA"/>
</dbReference>